<proteinExistence type="predicted"/>
<organism evidence="2 3">
    <name type="scientific">Cryptosporangium aurantiacum</name>
    <dbReference type="NCBI Taxonomy" id="134849"/>
    <lineage>
        <taxon>Bacteria</taxon>
        <taxon>Bacillati</taxon>
        <taxon>Actinomycetota</taxon>
        <taxon>Actinomycetes</taxon>
        <taxon>Cryptosporangiales</taxon>
        <taxon>Cryptosporangiaceae</taxon>
        <taxon>Cryptosporangium</taxon>
    </lineage>
</organism>
<evidence type="ECO:0000313" key="2">
    <source>
        <dbReference type="EMBL" id="SHN38790.1"/>
    </source>
</evidence>
<dbReference type="Proteomes" id="UP000184440">
    <property type="component" value="Unassembled WGS sequence"/>
</dbReference>
<dbReference type="InterPro" id="IPR003615">
    <property type="entry name" value="HNH_nuc"/>
</dbReference>
<gene>
    <name evidence="2" type="ORF">SAMN05443668_106139</name>
</gene>
<keyword evidence="3" id="KW-1185">Reference proteome</keyword>
<keyword evidence="2" id="KW-0378">Hydrolase</keyword>
<dbReference type="Gene3D" id="1.10.30.50">
    <property type="match status" value="1"/>
</dbReference>
<name>A0A1M7R259_9ACTN</name>
<feature type="domain" description="HNH nuclease" evidence="1">
    <location>
        <begin position="114"/>
        <end position="171"/>
    </location>
</feature>
<dbReference type="AlphaFoldDB" id="A0A1M7R259"/>
<keyword evidence="2" id="KW-0540">Nuclease</keyword>
<evidence type="ECO:0000259" key="1">
    <source>
        <dbReference type="SMART" id="SM00507"/>
    </source>
</evidence>
<reference evidence="2 3" key="1">
    <citation type="submission" date="2016-11" db="EMBL/GenBank/DDBJ databases">
        <authorList>
            <person name="Jaros S."/>
            <person name="Januszkiewicz K."/>
            <person name="Wedrychowicz H."/>
        </authorList>
    </citation>
    <scope>NUCLEOTIDE SEQUENCE [LARGE SCALE GENOMIC DNA]</scope>
    <source>
        <strain evidence="2 3">DSM 46144</strain>
    </source>
</reference>
<dbReference type="Pfam" id="PF13391">
    <property type="entry name" value="HNH_2"/>
    <property type="match status" value="1"/>
</dbReference>
<protein>
    <submittedName>
        <fullName evidence="2">HNH endonuclease</fullName>
    </submittedName>
</protein>
<dbReference type="EMBL" id="FRCS01000006">
    <property type="protein sequence ID" value="SHN38790.1"/>
    <property type="molecule type" value="Genomic_DNA"/>
</dbReference>
<dbReference type="GO" id="GO:0004519">
    <property type="term" value="F:endonuclease activity"/>
    <property type="evidence" value="ECO:0007669"/>
    <property type="project" value="UniProtKB-KW"/>
</dbReference>
<accession>A0A1M7R259</accession>
<sequence length="210" mass="23217">MPSWEEDIVSALTNLGGTGTYAEIYGAVAAIRSDLPASWKDIIRRQIQDRSSDSAGWKKGADLFFSVEGLGRGVWGLRRLVEPTPIAADLPEGNESPGRTRQTTYRILRDTVLARQIKLLHRDACQICGEVLRISATKTYSEAHHIIPLGKHHAGADIGSNIIVLCPNHHALCDMGAMPLKREDIRAVDGHEIAEESLIYHNDKIFGRIF</sequence>
<dbReference type="SMART" id="SM00507">
    <property type="entry name" value="HNHc"/>
    <property type="match status" value="1"/>
</dbReference>
<dbReference type="STRING" id="134849.SAMN05443668_106139"/>
<evidence type="ECO:0000313" key="3">
    <source>
        <dbReference type="Proteomes" id="UP000184440"/>
    </source>
</evidence>
<dbReference type="CDD" id="cd00085">
    <property type="entry name" value="HNHc"/>
    <property type="match status" value="1"/>
</dbReference>
<dbReference type="OrthoDB" id="4464809at2"/>
<keyword evidence="2" id="KW-0255">Endonuclease</keyword>